<dbReference type="OrthoDB" id="9802901at2"/>
<keyword evidence="3" id="KW-1185">Reference proteome</keyword>
<accession>A0A511N4E0</accession>
<dbReference type="InterPro" id="IPR003615">
    <property type="entry name" value="HNH_nuc"/>
</dbReference>
<proteinExistence type="predicted"/>
<dbReference type="AlphaFoldDB" id="A0A511N4E0"/>
<dbReference type="PANTHER" id="PTHR33877">
    <property type="entry name" value="SLL1193 PROTEIN"/>
    <property type="match status" value="1"/>
</dbReference>
<sequence length="175" mass="20140">MNATQLVPLNLNKPRVLVLNASYEPMHIVSIKRAITLIMHEVAEVLEDSQDFIHSPSTIMPVPSVIRLRKFIRRPRVQVVPFSRRNVLRRDFFTCQYCGSTLELTIDHVMPRSRGGRHAWDNVVTACRECNQKKGNKTPLEAGMPLKHPPKAPKFNVLTMGQDHQAQEAWNKYLY</sequence>
<dbReference type="SMART" id="SM00507">
    <property type="entry name" value="HNHc"/>
    <property type="match status" value="1"/>
</dbReference>
<dbReference type="InterPro" id="IPR052892">
    <property type="entry name" value="NA-targeting_endonuclease"/>
</dbReference>
<comment type="caution">
    <text evidence="2">The sequence shown here is derived from an EMBL/GenBank/DDBJ whole genome shotgun (WGS) entry which is preliminary data.</text>
</comment>
<dbReference type="Gene3D" id="1.10.30.50">
    <property type="match status" value="1"/>
</dbReference>
<reference evidence="2 3" key="1">
    <citation type="submission" date="2019-07" db="EMBL/GenBank/DDBJ databases">
        <title>Whole genome shotgun sequence of Deinococcus cellulosilyticus NBRC 106333.</title>
        <authorList>
            <person name="Hosoyama A."/>
            <person name="Uohara A."/>
            <person name="Ohji S."/>
            <person name="Ichikawa N."/>
        </authorList>
    </citation>
    <scope>NUCLEOTIDE SEQUENCE [LARGE SCALE GENOMIC DNA]</scope>
    <source>
        <strain evidence="2 3">NBRC 106333</strain>
    </source>
</reference>
<gene>
    <name evidence="2" type="ORF">DC3_33300</name>
</gene>
<evidence type="ECO:0000313" key="3">
    <source>
        <dbReference type="Proteomes" id="UP000321306"/>
    </source>
</evidence>
<keyword evidence="2" id="KW-0255">Endonuclease</keyword>
<name>A0A511N4E0_DEIC1</name>
<protein>
    <submittedName>
        <fullName evidence="2">HNH endonuclease</fullName>
    </submittedName>
</protein>
<evidence type="ECO:0000313" key="2">
    <source>
        <dbReference type="EMBL" id="GEM47695.1"/>
    </source>
</evidence>
<keyword evidence="2" id="KW-0378">Hydrolase</keyword>
<dbReference type="InterPro" id="IPR029471">
    <property type="entry name" value="HNH_5"/>
</dbReference>
<dbReference type="Proteomes" id="UP000321306">
    <property type="component" value="Unassembled WGS sequence"/>
</dbReference>
<dbReference type="EMBL" id="BJXB01000015">
    <property type="protein sequence ID" value="GEM47695.1"/>
    <property type="molecule type" value="Genomic_DNA"/>
</dbReference>
<dbReference type="PANTHER" id="PTHR33877:SF2">
    <property type="entry name" value="OS07G0170200 PROTEIN"/>
    <property type="match status" value="1"/>
</dbReference>
<dbReference type="GO" id="GO:0004519">
    <property type="term" value="F:endonuclease activity"/>
    <property type="evidence" value="ECO:0007669"/>
    <property type="project" value="UniProtKB-KW"/>
</dbReference>
<dbReference type="CDD" id="cd00085">
    <property type="entry name" value="HNHc"/>
    <property type="match status" value="1"/>
</dbReference>
<organism evidence="2 3">
    <name type="scientific">Deinococcus cellulosilyticus (strain DSM 18568 / NBRC 106333 / KACC 11606 / 5516J-15)</name>
    <dbReference type="NCBI Taxonomy" id="1223518"/>
    <lineage>
        <taxon>Bacteria</taxon>
        <taxon>Thermotogati</taxon>
        <taxon>Deinococcota</taxon>
        <taxon>Deinococci</taxon>
        <taxon>Deinococcales</taxon>
        <taxon>Deinococcaceae</taxon>
        <taxon>Deinococcus</taxon>
    </lineage>
</organism>
<feature type="domain" description="HNH nuclease" evidence="1">
    <location>
        <begin position="82"/>
        <end position="132"/>
    </location>
</feature>
<evidence type="ECO:0000259" key="1">
    <source>
        <dbReference type="SMART" id="SM00507"/>
    </source>
</evidence>
<dbReference type="Pfam" id="PF14279">
    <property type="entry name" value="HNH_5"/>
    <property type="match status" value="1"/>
</dbReference>
<dbReference type="RefSeq" id="WP_146886159.1">
    <property type="nucleotide sequence ID" value="NZ_BJXB01000015.1"/>
</dbReference>
<keyword evidence="2" id="KW-0540">Nuclease</keyword>